<dbReference type="InterPro" id="IPR002569">
    <property type="entry name" value="Met_Sox_Rdtase_MsrA_dom"/>
</dbReference>
<evidence type="ECO:0000256" key="10">
    <source>
        <dbReference type="ARBA" id="ARBA00048488"/>
    </source>
</evidence>
<comment type="similarity">
    <text evidence="4">In the N-terminal section; belongs to the MsrA Met sulfoxide reductase family.</text>
</comment>
<dbReference type="SUPFAM" id="SSF51316">
    <property type="entry name" value="Mss4-like"/>
    <property type="match status" value="1"/>
</dbReference>
<evidence type="ECO:0000256" key="2">
    <source>
        <dbReference type="ARBA" id="ARBA00007174"/>
    </source>
</evidence>
<evidence type="ECO:0000256" key="9">
    <source>
        <dbReference type="ARBA" id="ARBA00030643"/>
    </source>
</evidence>
<keyword evidence="12" id="KW-0732">Signal</keyword>
<evidence type="ECO:0000259" key="13">
    <source>
        <dbReference type="PROSITE" id="PS51790"/>
    </source>
</evidence>
<evidence type="ECO:0000313" key="14">
    <source>
        <dbReference type="EMBL" id="CAH0366679.1"/>
    </source>
</evidence>
<dbReference type="Pfam" id="PF01641">
    <property type="entry name" value="SelR"/>
    <property type="match status" value="1"/>
</dbReference>
<sequence length="439" mass="47283">MLRQTLVLLCVAQCDGLSARPMRLERDGNAYKFVPATGMYKLVEGDGPTWFDPDGSQENFLEARGWGVISRPGADANDESAEDFVGDGAAYVPAFTTDAQAGDGPLVISSLGFDITPRPPDVAGLSEASADVLLRGETEKPHSGVTADGVAWTEVQDLEGPILFCCAASGLPVFASEDLVASTTGWPSFARPISEEHVIYRPDGGEREVLCAASRTHLGHAIAEGTRTRYCINAAALTVNRIPRPVASADVPPSLAHVLGRRELLTARFAMGCYWHVQDLFSKVPGVLSTTAGFVNGAEAVELRYDPHVVSLACQCSLLPPCSCRAHSSPRTSLIAGTRNLSSCFLPPTTRQLSAPLAKRGLEENIAARSTRSTANNARRPRQCARELIKRQAAPSRRRYSLLTPHSSPRPKRSSTTTCDGAEMPRRRNCPSLSSRRCR</sequence>
<dbReference type="PANTHER" id="PTHR10173:SF52">
    <property type="entry name" value="METHIONINE-R-SULFOXIDE REDUCTASE B1"/>
    <property type="match status" value="1"/>
</dbReference>
<keyword evidence="8" id="KW-0511">Multifunctional enzyme</keyword>
<dbReference type="EC" id="1.8.4.11" evidence="6"/>
<evidence type="ECO:0000256" key="11">
    <source>
        <dbReference type="SAM" id="MobiDB-lite"/>
    </source>
</evidence>
<comment type="similarity">
    <text evidence="1">Belongs to the MsrA Met sulfoxide reductase family.</text>
</comment>
<dbReference type="Gene3D" id="3.30.1060.10">
    <property type="entry name" value="Peptide methionine sulphoxide reductase MsrA"/>
    <property type="match status" value="1"/>
</dbReference>
<evidence type="ECO:0000256" key="12">
    <source>
        <dbReference type="SAM" id="SignalP"/>
    </source>
</evidence>
<comment type="similarity">
    <text evidence="3">In the C-terminal section; belongs to the MsrB Met sulfoxide reductase family.</text>
</comment>
<feature type="signal peptide" evidence="12">
    <location>
        <begin position="1"/>
        <end position="19"/>
    </location>
</feature>
<feature type="region of interest" description="Disordered" evidence="11">
    <location>
        <begin position="393"/>
        <end position="439"/>
    </location>
</feature>
<keyword evidence="7" id="KW-0560">Oxidoreductase</keyword>
<evidence type="ECO:0000256" key="3">
    <source>
        <dbReference type="ARBA" id="ARBA00008076"/>
    </source>
</evidence>
<evidence type="ECO:0000256" key="4">
    <source>
        <dbReference type="ARBA" id="ARBA00011017"/>
    </source>
</evidence>
<organism evidence="14 15">
    <name type="scientific">Pelagomonas calceolata</name>
    <dbReference type="NCBI Taxonomy" id="35677"/>
    <lineage>
        <taxon>Eukaryota</taxon>
        <taxon>Sar</taxon>
        <taxon>Stramenopiles</taxon>
        <taxon>Ochrophyta</taxon>
        <taxon>Pelagophyceae</taxon>
        <taxon>Pelagomonadales</taxon>
        <taxon>Pelagomonadaceae</taxon>
        <taxon>Pelagomonas</taxon>
    </lineage>
</organism>
<reference evidence="14" key="1">
    <citation type="submission" date="2021-11" db="EMBL/GenBank/DDBJ databases">
        <authorList>
            <consortium name="Genoscope - CEA"/>
            <person name="William W."/>
        </authorList>
    </citation>
    <scope>NUCLEOTIDE SEQUENCE</scope>
</reference>
<dbReference type="InterPro" id="IPR002579">
    <property type="entry name" value="Met_Sox_Rdtase_MsrB_dom"/>
</dbReference>
<dbReference type="Gene3D" id="2.170.150.20">
    <property type="entry name" value="Peptide methionine sulfoxide reductase"/>
    <property type="match status" value="1"/>
</dbReference>
<evidence type="ECO:0000256" key="8">
    <source>
        <dbReference type="ARBA" id="ARBA00023268"/>
    </source>
</evidence>
<dbReference type="EMBL" id="CAKKNE010000001">
    <property type="protein sequence ID" value="CAH0366679.1"/>
    <property type="molecule type" value="Genomic_DNA"/>
</dbReference>
<keyword evidence="15" id="KW-1185">Reference proteome</keyword>
<dbReference type="GO" id="GO:0006979">
    <property type="term" value="P:response to oxidative stress"/>
    <property type="evidence" value="ECO:0007669"/>
    <property type="project" value="InterPro"/>
</dbReference>
<dbReference type="GO" id="GO:0008113">
    <property type="term" value="F:peptide-methionine (S)-S-oxide reductase activity"/>
    <property type="evidence" value="ECO:0007669"/>
    <property type="project" value="UniProtKB-EC"/>
</dbReference>
<evidence type="ECO:0000256" key="1">
    <source>
        <dbReference type="ARBA" id="ARBA00005591"/>
    </source>
</evidence>
<name>A0A8J2SEE7_9STRA</name>
<comment type="caution">
    <text evidence="14">The sequence shown here is derived from an EMBL/GenBank/DDBJ whole genome shotgun (WGS) entry which is preliminary data.</text>
</comment>
<dbReference type="InterPro" id="IPR036509">
    <property type="entry name" value="Met_Sox_Rdtase_MsrA_sf"/>
</dbReference>
<comment type="similarity">
    <text evidence="2">Belongs to the MsrB Met sulfoxide reductase family.</text>
</comment>
<evidence type="ECO:0000256" key="6">
    <source>
        <dbReference type="ARBA" id="ARBA00012502"/>
    </source>
</evidence>
<dbReference type="AlphaFoldDB" id="A0A8J2SEE7"/>
<dbReference type="GO" id="GO:0033743">
    <property type="term" value="F:peptide-methionine (R)-S-oxide reductase activity"/>
    <property type="evidence" value="ECO:0007669"/>
    <property type="project" value="UniProtKB-EC"/>
</dbReference>
<evidence type="ECO:0000256" key="7">
    <source>
        <dbReference type="ARBA" id="ARBA00023002"/>
    </source>
</evidence>
<evidence type="ECO:0000256" key="5">
    <source>
        <dbReference type="ARBA" id="ARBA00012499"/>
    </source>
</evidence>
<dbReference type="Proteomes" id="UP000789595">
    <property type="component" value="Unassembled WGS sequence"/>
</dbReference>
<gene>
    <name evidence="14" type="ORF">PECAL_1P31850</name>
</gene>
<comment type="catalytic activity">
    <reaction evidence="10">
        <text>L-methionyl-[protein] + [thioredoxin]-disulfide + H2O = L-methionyl-(R)-S-oxide-[protein] + [thioredoxin]-dithiol</text>
        <dbReference type="Rhea" id="RHEA:24164"/>
        <dbReference type="Rhea" id="RHEA-COMP:10698"/>
        <dbReference type="Rhea" id="RHEA-COMP:10700"/>
        <dbReference type="Rhea" id="RHEA-COMP:12313"/>
        <dbReference type="Rhea" id="RHEA-COMP:12314"/>
        <dbReference type="ChEBI" id="CHEBI:15377"/>
        <dbReference type="ChEBI" id="CHEBI:16044"/>
        <dbReference type="ChEBI" id="CHEBI:29950"/>
        <dbReference type="ChEBI" id="CHEBI:45764"/>
        <dbReference type="ChEBI" id="CHEBI:50058"/>
        <dbReference type="EC" id="1.8.4.12"/>
    </reaction>
</comment>
<proteinExistence type="inferred from homology"/>
<accession>A0A8J2SEE7</accession>
<dbReference type="EC" id="1.8.4.12" evidence="5"/>
<evidence type="ECO:0000313" key="15">
    <source>
        <dbReference type="Proteomes" id="UP000789595"/>
    </source>
</evidence>
<dbReference type="InterPro" id="IPR028427">
    <property type="entry name" value="Met_Sox_Rdtase_MsrB"/>
</dbReference>
<dbReference type="Pfam" id="PF01625">
    <property type="entry name" value="PMSR"/>
    <property type="match status" value="1"/>
</dbReference>
<dbReference type="SUPFAM" id="SSF55068">
    <property type="entry name" value="Peptide methionine sulfoxide reductase"/>
    <property type="match status" value="1"/>
</dbReference>
<dbReference type="InterPro" id="IPR011057">
    <property type="entry name" value="Mss4-like_sf"/>
</dbReference>
<feature type="domain" description="MsrB" evidence="13">
    <location>
        <begin position="118"/>
        <end position="242"/>
    </location>
</feature>
<protein>
    <recommendedName>
        <fullName evidence="9">Peptide-methionine (S)-S-oxide reductase</fullName>
        <ecNumber evidence="6">1.8.4.11</ecNumber>
        <ecNumber evidence="5">1.8.4.12</ecNumber>
    </recommendedName>
</protein>
<dbReference type="PANTHER" id="PTHR10173">
    <property type="entry name" value="METHIONINE SULFOXIDE REDUCTASE"/>
    <property type="match status" value="1"/>
</dbReference>
<dbReference type="PROSITE" id="PS51790">
    <property type="entry name" value="MSRB"/>
    <property type="match status" value="1"/>
</dbReference>
<dbReference type="OrthoDB" id="44061at2759"/>
<feature type="chain" id="PRO_5035160773" description="Peptide-methionine (S)-S-oxide reductase" evidence="12">
    <location>
        <begin position="20"/>
        <end position="439"/>
    </location>
</feature>
<dbReference type="GO" id="GO:0030091">
    <property type="term" value="P:protein repair"/>
    <property type="evidence" value="ECO:0007669"/>
    <property type="project" value="InterPro"/>
</dbReference>
<dbReference type="GO" id="GO:0005737">
    <property type="term" value="C:cytoplasm"/>
    <property type="evidence" value="ECO:0007669"/>
    <property type="project" value="TreeGrafter"/>
</dbReference>